<dbReference type="Gene3D" id="3.40.50.1100">
    <property type="match status" value="2"/>
</dbReference>
<dbReference type="AlphaFoldDB" id="A0A271LFY7"/>
<keyword evidence="7" id="KW-0129">CBS domain</keyword>
<dbReference type="Proteomes" id="UP000216442">
    <property type="component" value="Unassembled WGS sequence"/>
</dbReference>
<dbReference type="PANTHER" id="PTHR10314">
    <property type="entry name" value="CYSTATHIONINE BETA-SYNTHASE"/>
    <property type="match status" value="1"/>
</dbReference>
<dbReference type="OrthoDB" id="9805733at2"/>
<proteinExistence type="inferred from homology"/>
<evidence type="ECO:0000313" key="10">
    <source>
        <dbReference type="EMBL" id="PAQ06196.1"/>
    </source>
</evidence>
<feature type="region of interest" description="Disordered" evidence="8">
    <location>
        <begin position="1"/>
        <end position="30"/>
    </location>
</feature>
<evidence type="ECO:0000259" key="9">
    <source>
        <dbReference type="PROSITE" id="PS51371"/>
    </source>
</evidence>
<dbReference type="SMART" id="SM00116">
    <property type="entry name" value="CBS"/>
    <property type="match status" value="2"/>
</dbReference>
<dbReference type="Gene3D" id="3.10.580.10">
    <property type="entry name" value="CBS-domain"/>
    <property type="match status" value="1"/>
</dbReference>
<dbReference type="CDD" id="cd01561">
    <property type="entry name" value="CBS_like"/>
    <property type="match status" value="1"/>
</dbReference>
<comment type="cofactor">
    <cofactor evidence="1">
        <name>pyridoxal 5'-phosphate</name>
        <dbReference type="ChEBI" id="CHEBI:597326"/>
    </cofactor>
</comment>
<evidence type="ECO:0000256" key="5">
    <source>
        <dbReference type="ARBA" id="ARBA00078257"/>
    </source>
</evidence>
<dbReference type="Pfam" id="PF00571">
    <property type="entry name" value="CBS"/>
    <property type="match status" value="2"/>
</dbReference>
<name>A0A271LFY7_9HYPH</name>
<dbReference type="InterPro" id="IPR001926">
    <property type="entry name" value="TrpB-like_PALP"/>
</dbReference>
<dbReference type="InterPro" id="IPR036052">
    <property type="entry name" value="TrpB-like_PALP_sf"/>
</dbReference>
<dbReference type="GO" id="GO:0016765">
    <property type="term" value="F:transferase activity, transferring alkyl or aryl (other than methyl) groups"/>
    <property type="evidence" value="ECO:0007669"/>
    <property type="project" value="UniProtKB-ARBA"/>
</dbReference>
<sequence>MSKHKIAAPDSAPSGSALSDRAPSSDSAMSRLRPPYASVLDLIGQTPVVELTKFDIGKCRLFIKLESQNPGGSIKDRIALSMIAAAEKQGKLKRGGTIVEATAGNTGLGLAQVGIPKGYSIILVVPDKMSREKIQHLRALGAEVRMTRSDVGKGHAEYYQDMAEKIAAELPGAFYANQFANPANPLAHETTTGPEIFQQLDGDVDAVVVGVGSGGTLTGLGRYFADVSPKTEMILADPVGSVLAPLIKTGKMIEAGSWTVEGIGEDFVPPNADLSLVKKAYSITDKQSMLAVRDLLSREGILAGSSSGTLLSTALRYCREQTVPKRVVTFVCDSGNKYLSKVFDDFWLAEQGLAEQEQHGDLRDLVMRTLRTGDIVSVGPDESLLNAYGRMRRSDVSQLPVLDDGKLVGIVDESDILAHVEGPYDSRWDRFKAPVRTAMTSNLHTLQASQTLDALLPVFDRNEVAIVFDGDEFIGLITRIDLINHLRRAR</sequence>
<dbReference type="PROSITE" id="PS00901">
    <property type="entry name" value="CYS_SYNTHASE"/>
    <property type="match status" value="1"/>
</dbReference>
<dbReference type="InterPro" id="IPR046353">
    <property type="entry name" value="CBS_C"/>
</dbReference>
<evidence type="ECO:0000256" key="6">
    <source>
        <dbReference type="ARBA" id="ARBA00079153"/>
    </source>
</evidence>
<dbReference type="GO" id="GO:0006535">
    <property type="term" value="P:cysteine biosynthetic process from serine"/>
    <property type="evidence" value="ECO:0007669"/>
    <property type="project" value="InterPro"/>
</dbReference>
<dbReference type="EMBL" id="NPKJ01000068">
    <property type="protein sequence ID" value="PAQ06196.1"/>
    <property type="molecule type" value="Genomic_DNA"/>
</dbReference>
<evidence type="ECO:0000256" key="2">
    <source>
        <dbReference type="ARBA" id="ARBA00007103"/>
    </source>
</evidence>
<protein>
    <recommendedName>
        <fullName evidence="4">Cysteine synthase B</fullName>
    </recommendedName>
    <alternativeName>
        <fullName evidence="5">O-acetylserine (thiol)-lyase B</fullName>
    </alternativeName>
    <alternativeName>
        <fullName evidence="6">O-acetylserine sulfhydrylase B</fullName>
    </alternativeName>
</protein>
<dbReference type="InterPro" id="IPR046342">
    <property type="entry name" value="CBS_dom_sf"/>
</dbReference>
<dbReference type="InterPro" id="IPR050214">
    <property type="entry name" value="Cys_Synth/Cystath_Beta-Synth"/>
</dbReference>
<evidence type="ECO:0000256" key="3">
    <source>
        <dbReference type="ARBA" id="ARBA00022898"/>
    </source>
</evidence>
<reference evidence="10 11" key="1">
    <citation type="submission" date="2017-08" db="EMBL/GenBank/DDBJ databases">
        <title>Mesorhizobium wenxinae sp. nov., a novel rhizobial species isolated from root nodules of chickpea (Cicer arietinum L.).</title>
        <authorList>
            <person name="Zhang J."/>
        </authorList>
    </citation>
    <scope>NUCLEOTIDE SEQUENCE [LARGE SCALE GENOMIC DNA]</scope>
    <source>
        <strain evidence="10 11">SDW018</strain>
    </source>
</reference>
<dbReference type="InterPro" id="IPR001216">
    <property type="entry name" value="P-phosphate_BS"/>
</dbReference>
<evidence type="ECO:0000256" key="1">
    <source>
        <dbReference type="ARBA" id="ARBA00001933"/>
    </source>
</evidence>
<dbReference type="FunFam" id="3.40.50.1100:FF:000003">
    <property type="entry name" value="Cystathionine beta-synthase"/>
    <property type="match status" value="1"/>
</dbReference>
<dbReference type="SUPFAM" id="SSF53686">
    <property type="entry name" value="Tryptophan synthase beta subunit-like PLP-dependent enzymes"/>
    <property type="match status" value="1"/>
</dbReference>
<evidence type="ECO:0000313" key="11">
    <source>
        <dbReference type="Proteomes" id="UP000216442"/>
    </source>
</evidence>
<feature type="compositionally biased region" description="Polar residues" evidence="8">
    <location>
        <begin position="13"/>
        <end position="28"/>
    </location>
</feature>
<keyword evidence="3" id="KW-0663">Pyridoxal phosphate</keyword>
<dbReference type="CDD" id="cd04608">
    <property type="entry name" value="CBS_pair_CBS"/>
    <property type="match status" value="1"/>
</dbReference>
<feature type="domain" description="CBS" evidence="9">
    <location>
        <begin position="367"/>
        <end position="426"/>
    </location>
</feature>
<organism evidence="10 11">
    <name type="scientific">Mesorhizobium temperatum</name>
    <dbReference type="NCBI Taxonomy" id="241416"/>
    <lineage>
        <taxon>Bacteria</taxon>
        <taxon>Pseudomonadati</taxon>
        <taxon>Pseudomonadota</taxon>
        <taxon>Alphaproteobacteria</taxon>
        <taxon>Hyphomicrobiales</taxon>
        <taxon>Phyllobacteriaceae</taxon>
        <taxon>Mesorhizobium</taxon>
    </lineage>
</organism>
<dbReference type="PROSITE" id="PS51371">
    <property type="entry name" value="CBS"/>
    <property type="match status" value="1"/>
</dbReference>
<comment type="caution">
    <text evidence="10">The sequence shown here is derived from an EMBL/GenBank/DDBJ whole genome shotgun (WGS) entry which is preliminary data.</text>
</comment>
<evidence type="ECO:0000256" key="8">
    <source>
        <dbReference type="SAM" id="MobiDB-lite"/>
    </source>
</evidence>
<evidence type="ECO:0000256" key="4">
    <source>
        <dbReference type="ARBA" id="ARBA00072081"/>
    </source>
</evidence>
<evidence type="ECO:0000256" key="7">
    <source>
        <dbReference type="PROSITE-ProRule" id="PRU00703"/>
    </source>
</evidence>
<keyword evidence="11" id="KW-1185">Reference proteome</keyword>
<dbReference type="FunFam" id="3.40.50.1100:FF:000118">
    <property type="entry name" value="Related to CYS4-cystathionine beta-synthase"/>
    <property type="match status" value="1"/>
</dbReference>
<dbReference type="InterPro" id="IPR000644">
    <property type="entry name" value="CBS_dom"/>
</dbReference>
<dbReference type="SUPFAM" id="SSF54631">
    <property type="entry name" value="CBS-domain pair"/>
    <property type="match status" value="1"/>
</dbReference>
<dbReference type="Pfam" id="PF00291">
    <property type="entry name" value="PALP"/>
    <property type="match status" value="1"/>
</dbReference>
<comment type="similarity">
    <text evidence="2">Belongs to the cysteine synthase/cystathionine beta-synthase family.</text>
</comment>
<dbReference type="RefSeq" id="WP_095495720.1">
    <property type="nucleotide sequence ID" value="NZ_NPKJ01000068.1"/>
</dbReference>
<accession>A0A271LFY7</accession>
<gene>
    <name evidence="10" type="ORF">CIT26_28985</name>
</gene>